<comment type="caution">
    <text evidence="1">The sequence shown here is derived from an EMBL/GenBank/DDBJ whole genome shotgun (WGS) entry which is preliminary data.</text>
</comment>
<evidence type="ECO:0000313" key="1">
    <source>
        <dbReference type="EMBL" id="KAI0040483.1"/>
    </source>
</evidence>
<gene>
    <name evidence="1" type="ORF">FA95DRAFT_1683761</name>
</gene>
<sequence>MRVPALALAAAVALGAHARPGHLPDDPFAFPKHRVSFLNGLPLLNETAQRWLREGLAGGEPEFLDQPWESRWDPHVPRKEIGSGDDRAPATPQAPSSLSVEHMKMGPRDSYLCLIPPELDPQPVPAADEPHAEVTAVHSWSLLQPLAGGCIYHRQGWFTYAYCHNSHVRQFRELFHPPTAGGYQIEEDPDWEAYDLGRAPAPDTGAALTVTEQAAQLANLELARGAGSRYLVQRWGDGTVCDKTGRRREIEVQFHCSMTMTDSIMFVKETKTCHYVLVVNTPRLCSEPGFKSRLDHRADTPIRCRRVVDAETLATADSALPEADFPLRRTKAPGAAPPAPLDAAAGAHTPSAPDTARAAAPAEADTHEADEADDALQRTLAALLGKAGLPASGPGAPRVVVEDVGDGEMVIEFYSEIEADEQELELELGDDAEADIPKRAMLEKALRAAGYDVRGSAAQPGDKKRGQGKEGKKDARKTPPAVHQRWPAPDGRDEL</sequence>
<keyword evidence="2" id="KW-1185">Reference proteome</keyword>
<name>A0ACB8R8Z5_9AGAM</name>
<proteinExistence type="predicted"/>
<protein>
    <submittedName>
        <fullName evidence="1">Uncharacterized protein</fullName>
    </submittedName>
</protein>
<dbReference type="EMBL" id="MU276192">
    <property type="protein sequence ID" value="KAI0040483.1"/>
    <property type="molecule type" value="Genomic_DNA"/>
</dbReference>
<organism evidence="1 2">
    <name type="scientific">Auriscalpium vulgare</name>
    <dbReference type="NCBI Taxonomy" id="40419"/>
    <lineage>
        <taxon>Eukaryota</taxon>
        <taxon>Fungi</taxon>
        <taxon>Dikarya</taxon>
        <taxon>Basidiomycota</taxon>
        <taxon>Agaricomycotina</taxon>
        <taxon>Agaricomycetes</taxon>
        <taxon>Russulales</taxon>
        <taxon>Auriscalpiaceae</taxon>
        <taxon>Auriscalpium</taxon>
    </lineage>
</organism>
<accession>A0ACB8R8Z5</accession>
<reference evidence="1" key="2">
    <citation type="journal article" date="2022" name="New Phytol.">
        <title>Evolutionary transition to the ectomycorrhizal habit in the genomes of a hyperdiverse lineage of mushroom-forming fungi.</title>
        <authorList>
            <person name="Looney B."/>
            <person name="Miyauchi S."/>
            <person name="Morin E."/>
            <person name="Drula E."/>
            <person name="Courty P.E."/>
            <person name="Kohler A."/>
            <person name="Kuo A."/>
            <person name="LaButti K."/>
            <person name="Pangilinan J."/>
            <person name="Lipzen A."/>
            <person name="Riley R."/>
            <person name="Andreopoulos W."/>
            <person name="He G."/>
            <person name="Johnson J."/>
            <person name="Nolan M."/>
            <person name="Tritt A."/>
            <person name="Barry K.W."/>
            <person name="Grigoriev I.V."/>
            <person name="Nagy L.G."/>
            <person name="Hibbett D."/>
            <person name="Henrissat B."/>
            <person name="Matheny P.B."/>
            <person name="Labbe J."/>
            <person name="Martin F.M."/>
        </authorList>
    </citation>
    <scope>NUCLEOTIDE SEQUENCE</scope>
    <source>
        <strain evidence="1">FP105234-sp</strain>
    </source>
</reference>
<evidence type="ECO:0000313" key="2">
    <source>
        <dbReference type="Proteomes" id="UP000814033"/>
    </source>
</evidence>
<dbReference type="Proteomes" id="UP000814033">
    <property type="component" value="Unassembled WGS sequence"/>
</dbReference>
<reference evidence="1" key="1">
    <citation type="submission" date="2021-02" db="EMBL/GenBank/DDBJ databases">
        <authorList>
            <consortium name="DOE Joint Genome Institute"/>
            <person name="Ahrendt S."/>
            <person name="Looney B.P."/>
            <person name="Miyauchi S."/>
            <person name="Morin E."/>
            <person name="Drula E."/>
            <person name="Courty P.E."/>
            <person name="Chicoki N."/>
            <person name="Fauchery L."/>
            <person name="Kohler A."/>
            <person name="Kuo A."/>
            <person name="Labutti K."/>
            <person name="Pangilinan J."/>
            <person name="Lipzen A."/>
            <person name="Riley R."/>
            <person name="Andreopoulos W."/>
            <person name="He G."/>
            <person name="Johnson J."/>
            <person name="Barry K.W."/>
            <person name="Grigoriev I.V."/>
            <person name="Nagy L."/>
            <person name="Hibbett D."/>
            <person name="Henrissat B."/>
            <person name="Matheny P.B."/>
            <person name="Labbe J."/>
            <person name="Martin F."/>
        </authorList>
    </citation>
    <scope>NUCLEOTIDE SEQUENCE</scope>
    <source>
        <strain evidence="1">FP105234-sp</strain>
    </source>
</reference>